<protein>
    <submittedName>
        <fullName evidence="2">Fasciclin-domain-containing protein</fullName>
    </submittedName>
</protein>
<dbReference type="PROSITE" id="PS50213">
    <property type="entry name" value="FAS1"/>
    <property type="match status" value="3"/>
</dbReference>
<accession>A0A1E7EQE2</accession>
<dbReference type="InterPro" id="IPR050904">
    <property type="entry name" value="Adhesion/Biosynth-related"/>
</dbReference>
<proteinExistence type="predicted"/>
<dbReference type="InterPro" id="IPR000782">
    <property type="entry name" value="FAS1_domain"/>
</dbReference>
<reference evidence="2 3" key="1">
    <citation type="submission" date="2016-09" db="EMBL/GenBank/DDBJ databases">
        <title>Extensive genetic diversity and differential bi-allelic expression allows diatom success in the polar Southern Ocean.</title>
        <authorList>
            <consortium name="DOE Joint Genome Institute"/>
            <person name="Mock T."/>
            <person name="Otillar R.P."/>
            <person name="Strauss J."/>
            <person name="Dupont C."/>
            <person name="Frickenhaus S."/>
            <person name="Maumus F."/>
            <person name="Mcmullan M."/>
            <person name="Sanges R."/>
            <person name="Schmutz J."/>
            <person name="Toseland A."/>
            <person name="Valas R."/>
            <person name="Veluchamy A."/>
            <person name="Ward B.J."/>
            <person name="Allen A."/>
            <person name="Barry K."/>
            <person name="Falciatore A."/>
            <person name="Ferrante M."/>
            <person name="Fortunato A.E."/>
            <person name="Gloeckner G."/>
            <person name="Gruber A."/>
            <person name="Hipkin R."/>
            <person name="Janech M."/>
            <person name="Kroth P."/>
            <person name="Leese F."/>
            <person name="Lindquist E."/>
            <person name="Lyon B.R."/>
            <person name="Martin J."/>
            <person name="Mayer C."/>
            <person name="Parker M."/>
            <person name="Quesneville H."/>
            <person name="Raymond J."/>
            <person name="Uhlig C."/>
            <person name="Valentin K.U."/>
            <person name="Worden A.Z."/>
            <person name="Armbrust E.V."/>
            <person name="Bowler C."/>
            <person name="Green B."/>
            <person name="Moulton V."/>
            <person name="Van Oosterhout C."/>
            <person name="Grigoriev I."/>
        </authorList>
    </citation>
    <scope>NUCLEOTIDE SEQUENCE [LARGE SCALE GENOMIC DNA]</scope>
    <source>
        <strain evidence="2 3">CCMP1102</strain>
    </source>
</reference>
<dbReference type="Pfam" id="PF02469">
    <property type="entry name" value="Fasciclin"/>
    <property type="match status" value="2"/>
</dbReference>
<dbReference type="SMART" id="SM00554">
    <property type="entry name" value="FAS1"/>
    <property type="match status" value="2"/>
</dbReference>
<evidence type="ECO:0000313" key="2">
    <source>
        <dbReference type="EMBL" id="OEU08168.1"/>
    </source>
</evidence>
<name>A0A1E7EQE2_9STRA</name>
<sequence>MVNDETIITPNILANNGIVHVIDGVLIPDGSKDLFDVTADDEDDEDLSLFDKYIVIYPDFVDTLNDDKEITVFAPTNDAFKNLGSDVAPVVAFNLLTGPNITTTMWKDHLEDLLNYHVLPIVVPSSNITDGLKKSTTLNNEEIIFTLGEATNEEDTGIFVNTDAEVIDADIDIINGIVHVIDNVLLPPWVNKTILDIVSDENPPAELPDDVNVDLVKLNETLEEVFKEAGPNEFDLPNILDSPGGYTVFAPTSAAFLEDASKLKDLNIDQLSSVLSYHVVEGVYPESVLVDGFTLTTLQGEKIRFTSITDGSGTTMVNDETIITPNILANNGIVHVIDGVLIPDG</sequence>
<dbReference type="InParanoid" id="A0A1E7EQE2"/>
<feature type="domain" description="FAS1" evidence="1">
    <location>
        <begin position="191"/>
        <end position="341"/>
    </location>
</feature>
<feature type="domain" description="FAS1" evidence="1">
    <location>
        <begin position="1"/>
        <end position="26"/>
    </location>
</feature>
<evidence type="ECO:0000259" key="1">
    <source>
        <dbReference type="PROSITE" id="PS50213"/>
    </source>
</evidence>
<evidence type="ECO:0000313" key="3">
    <source>
        <dbReference type="Proteomes" id="UP000095751"/>
    </source>
</evidence>
<organism evidence="2 3">
    <name type="scientific">Fragilariopsis cylindrus CCMP1102</name>
    <dbReference type="NCBI Taxonomy" id="635003"/>
    <lineage>
        <taxon>Eukaryota</taxon>
        <taxon>Sar</taxon>
        <taxon>Stramenopiles</taxon>
        <taxon>Ochrophyta</taxon>
        <taxon>Bacillariophyta</taxon>
        <taxon>Bacillariophyceae</taxon>
        <taxon>Bacillariophycidae</taxon>
        <taxon>Bacillariales</taxon>
        <taxon>Bacillariaceae</taxon>
        <taxon>Fragilariopsis</taxon>
    </lineage>
</organism>
<dbReference type="InterPro" id="IPR036378">
    <property type="entry name" value="FAS1_dom_sf"/>
</dbReference>
<dbReference type="EMBL" id="KV784382">
    <property type="protein sequence ID" value="OEU08168.1"/>
    <property type="molecule type" value="Genomic_DNA"/>
</dbReference>
<dbReference type="KEGG" id="fcy:FRACYDRAFT_212944"/>
<dbReference type="PANTHER" id="PTHR10900">
    <property type="entry name" value="PERIOSTIN-RELATED"/>
    <property type="match status" value="1"/>
</dbReference>
<gene>
    <name evidence="2" type="ORF">FRACYDRAFT_212944</name>
</gene>
<dbReference type="Gene3D" id="2.30.180.10">
    <property type="entry name" value="FAS1 domain"/>
    <property type="match status" value="3"/>
</dbReference>
<dbReference type="OrthoDB" id="286301at2759"/>
<dbReference type="PANTHER" id="PTHR10900:SF77">
    <property type="entry name" value="FI19380P1"/>
    <property type="match status" value="1"/>
</dbReference>
<feature type="domain" description="FAS1" evidence="1">
    <location>
        <begin position="34"/>
        <end position="185"/>
    </location>
</feature>
<keyword evidence="3" id="KW-1185">Reference proteome</keyword>
<dbReference type="AlphaFoldDB" id="A0A1E7EQE2"/>
<dbReference type="GO" id="GO:0005615">
    <property type="term" value="C:extracellular space"/>
    <property type="evidence" value="ECO:0007669"/>
    <property type="project" value="TreeGrafter"/>
</dbReference>
<dbReference type="Proteomes" id="UP000095751">
    <property type="component" value="Unassembled WGS sequence"/>
</dbReference>
<dbReference type="SUPFAM" id="SSF82153">
    <property type="entry name" value="FAS1 domain"/>
    <property type="match status" value="3"/>
</dbReference>